<evidence type="ECO:0000313" key="2">
    <source>
        <dbReference type="EMBL" id="SDX11484.1"/>
    </source>
</evidence>
<protein>
    <submittedName>
        <fullName evidence="2">Putative ATPase subunit of terminase (GpP-like)</fullName>
    </submittedName>
</protein>
<dbReference type="AlphaFoldDB" id="A0A1H2Z3L0"/>
<sequence>MGVKKQVEHDLAKRYYVNDGLSQKEIAERLKLTEKTVGSWVKKGDWDKEKVSLLVTKDNQITTLYGQLQAVNDEIKTRPVVRDIPNFMLKPIKLKDSSGDEKLEYPKYVAEDYPILIGNFPNSKDTDMISKLTTAIKRLETETNIGETISVAKGLVLFIRSVDSVFANQLTSYCDAFIKQKMTDGTK</sequence>
<keyword evidence="3" id="KW-1185">Reference proteome</keyword>
<dbReference type="RefSeq" id="WP_091431796.1">
    <property type="nucleotide sequence ID" value="NZ_FNMV01000007.1"/>
</dbReference>
<dbReference type="EMBL" id="FNMV01000007">
    <property type="protein sequence ID" value="SDX11484.1"/>
    <property type="molecule type" value="Genomic_DNA"/>
</dbReference>
<dbReference type="Gene3D" id="1.10.10.60">
    <property type="entry name" value="Homeodomain-like"/>
    <property type="match status" value="1"/>
</dbReference>
<proteinExistence type="predicted"/>
<dbReference type="STRING" id="229203.SAMN05444338_10762"/>
<dbReference type="SUPFAM" id="SSF88659">
    <property type="entry name" value="Sigma3 and sigma4 domains of RNA polymerase sigma factors"/>
    <property type="match status" value="1"/>
</dbReference>
<dbReference type="Proteomes" id="UP000198569">
    <property type="component" value="Unassembled WGS sequence"/>
</dbReference>
<name>A0A1H2Z3L0_9FLAO</name>
<accession>A0A1H2Z3L0</accession>
<feature type="domain" description="Terminase ATPase subunit N-terminal" evidence="1">
    <location>
        <begin position="20"/>
        <end position="48"/>
    </location>
</feature>
<gene>
    <name evidence="2" type="ORF">SAMN05444338_10762</name>
</gene>
<evidence type="ECO:0000259" key="1">
    <source>
        <dbReference type="Pfam" id="PF06056"/>
    </source>
</evidence>
<organism evidence="2 3">
    <name type="scientific">Flavobacterium degerlachei</name>
    <dbReference type="NCBI Taxonomy" id="229203"/>
    <lineage>
        <taxon>Bacteria</taxon>
        <taxon>Pseudomonadati</taxon>
        <taxon>Bacteroidota</taxon>
        <taxon>Flavobacteriia</taxon>
        <taxon>Flavobacteriales</taxon>
        <taxon>Flavobacteriaceae</taxon>
        <taxon>Flavobacterium</taxon>
    </lineage>
</organism>
<dbReference type="InterPro" id="IPR010332">
    <property type="entry name" value="ATPase_terminase-su_N"/>
</dbReference>
<dbReference type="OrthoDB" id="961372at2"/>
<evidence type="ECO:0000313" key="3">
    <source>
        <dbReference type="Proteomes" id="UP000198569"/>
    </source>
</evidence>
<dbReference type="Pfam" id="PF06056">
    <property type="entry name" value="Terminase_5"/>
    <property type="match status" value="1"/>
</dbReference>
<reference evidence="3" key="1">
    <citation type="submission" date="2016-10" db="EMBL/GenBank/DDBJ databases">
        <authorList>
            <person name="Varghese N."/>
            <person name="Submissions S."/>
        </authorList>
    </citation>
    <scope>NUCLEOTIDE SEQUENCE [LARGE SCALE GENOMIC DNA]</scope>
    <source>
        <strain evidence="3">DSM 15718</strain>
    </source>
</reference>
<dbReference type="InterPro" id="IPR013324">
    <property type="entry name" value="RNA_pol_sigma_r3/r4-like"/>
</dbReference>